<dbReference type="Proteomes" id="UP000635477">
    <property type="component" value="Unassembled WGS sequence"/>
</dbReference>
<proteinExistence type="predicted"/>
<keyword evidence="3" id="KW-1185">Reference proteome</keyword>
<evidence type="ECO:0000313" key="3">
    <source>
        <dbReference type="Proteomes" id="UP000635477"/>
    </source>
</evidence>
<protein>
    <submittedName>
        <fullName evidence="2">Uncharacterized protein</fullName>
    </submittedName>
</protein>
<feature type="non-terminal residue" evidence="2">
    <location>
        <position position="1"/>
    </location>
</feature>
<name>A0A8H4X888_9HYPO</name>
<dbReference type="AlphaFoldDB" id="A0A8H4X888"/>
<gene>
    <name evidence="2" type="ORF">FZEAL_10824</name>
</gene>
<evidence type="ECO:0000256" key="1">
    <source>
        <dbReference type="SAM" id="MobiDB-lite"/>
    </source>
</evidence>
<evidence type="ECO:0000313" key="2">
    <source>
        <dbReference type="EMBL" id="KAF4964910.1"/>
    </source>
</evidence>
<dbReference type="EMBL" id="JABEYC010001459">
    <property type="protein sequence ID" value="KAF4964910.1"/>
    <property type="molecule type" value="Genomic_DNA"/>
</dbReference>
<organism evidence="2 3">
    <name type="scientific">Fusarium zealandicum</name>
    <dbReference type="NCBI Taxonomy" id="1053134"/>
    <lineage>
        <taxon>Eukaryota</taxon>
        <taxon>Fungi</taxon>
        <taxon>Dikarya</taxon>
        <taxon>Ascomycota</taxon>
        <taxon>Pezizomycotina</taxon>
        <taxon>Sordariomycetes</taxon>
        <taxon>Hypocreomycetidae</taxon>
        <taxon>Hypocreales</taxon>
        <taxon>Nectriaceae</taxon>
        <taxon>Fusarium</taxon>
        <taxon>Fusarium staphyleae species complex</taxon>
    </lineage>
</organism>
<comment type="caution">
    <text evidence="2">The sequence shown here is derived from an EMBL/GenBank/DDBJ whole genome shotgun (WGS) entry which is preliminary data.</text>
</comment>
<accession>A0A8H4X888</accession>
<reference evidence="2" key="2">
    <citation type="submission" date="2020-05" db="EMBL/GenBank/DDBJ databases">
        <authorList>
            <person name="Kim H.-S."/>
            <person name="Proctor R.H."/>
            <person name="Brown D.W."/>
        </authorList>
    </citation>
    <scope>NUCLEOTIDE SEQUENCE</scope>
    <source>
        <strain evidence="2">NRRL 22465</strain>
    </source>
</reference>
<feature type="region of interest" description="Disordered" evidence="1">
    <location>
        <begin position="18"/>
        <end position="48"/>
    </location>
</feature>
<sequence length="227" mass="23801">MIAGQQVDPGHLSTNQKLAVAAASPTSAKGPLARTTPDQRGGQGSAPLFEWPVVGPHASLRLAPIPLSRQAPPWVIARVERAGISRAFGEPSISLSASTTLYGSAANTQGDGKPHSRQAQRGPHLYCLVIVFPSQTGPSAALGCVVLLLDGVSRVFRPFAQDWVAFAEQGIMPTNAQNLLDSTAARDEFGRWARAAAEVGGQHDGGETKGATALPYTRAARVAQQQH</sequence>
<reference evidence="2" key="1">
    <citation type="journal article" date="2020" name="BMC Genomics">
        <title>Correction to: Identification and distribution of gene clusters required for synthesis of sphingolipid metabolism inhibitors in diverse species of the filamentous fungus Fusarium.</title>
        <authorList>
            <person name="Kim H.S."/>
            <person name="Lohmar J.M."/>
            <person name="Busman M."/>
            <person name="Brown D.W."/>
            <person name="Naumann T.A."/>
            <person name="Divon H.H."/>
            <person name="Lysoe E."/>
            <person name="Uhlig S."/>
            <person name="Proctor R.H."/>
        </authorList>
    </citation>
    <scope>NUCLEOTIDE SEQUENCE</scope>
    <source>
        <strain evidence="2">NRRL 22465</strain>
    </source>
</reference>